<gene>
    <name evidence="3" type="ORF">PBRA_007939</name>
</gene>
<dbReference type="EMBL" id="CDSF01000099">
    <property type="protein sequence ID" value="CEP00205.1"/>
    <property type="molecule type" value="Genomic_DNA"/>
</dbReference>
<organism evidence="3 4">
    <name type="scientific">Plasmodiophora brassicae</name>
    <name type="common">Clubroot disease agent</name>
    <dbReference type="NCBI Taxonomy" id="37360"/>
    <lineage>
        <taxon>Eukaryota</taxon>
        <taxon>Sar</taxon>
        <taxon>Rhizaria</taxon>
        <taxon>Endomyxa</taxon>
        <taxon>Phytomyxea</taxon>
        <taxon>Plasmodiophorida</taxon>
        <taxon>Plasmodiophoridae</taxon>
        <taxon>Plasmodiophora</taxon>
    </lineage>
</organism>
<evidence type="ECO:0000259" key="2">
    <source>
        <dbReference type="Pfam" id="PF23726"/>
    </source>
</evidence>
<evidence type="ECO:0000313" key="4">
    <source>
        <dbReference type="Proteomes" id="UP000039324"/>
    </source>
</evidence>
<evidence type="ECO:0008006" key="5">
    <source>
        <dbReference type="Google" id="ProtNLM"/>
    </source>
</evidence>
<dbReference type="GO" id="GO:0005634">
    <property type="term" value="C:nucleus"/>
    <property type="evidence" value="ECO:0007669"/>
    <property type="project" value="InterPro"/>
</dbReference>
<dbReference type="InterPro" id="IPR015943">
    <property type="entry name" value="WD40/YVTN_repeat-like_dom_sf"/>
</dbReference>
<protein>
    <recommendedName>
        <fullName evidence="5">DNA damage-binding protein 1</fullName>
    </recommendedName>
</protein>
<dbReference type="Proteomes" id="UP000039324">
    <property type="component" value="Unassembled WGS sequence"/>
</dbReference>
<reference evidence="3 4" key="1">
    <citation type="submission" date="2015-02" db="EMBL/GenBank/DDBJ databases">
        <authorList>
            <person name="Chooi Y.-H."/>
        </authorList>
    </citation>
    <scope>NUCLEOTIDE SEQUENCE [LARGE SCALE GENOMIC DNA]</scope>
    <source>
        <strain evidence="3">E3</strain>
    </source>
</reference>
<keyword evidence="4" id="KW-1185">Reference proteome</keyword>
<dbReference type="Pfam" id="PF23726">
    <property type="entry name" value="Beta-prop_RSE1_2nd"/>
    <property type="match status" value="1"/>
</dbReference>
<dbReference type="AlphaFoldDB" id="A0A0G4IY17"/>
<dbReference type="InterPro" id="IPR004871">
    <property type="entry name" value="RSE1/DDB1/CPSF1_C"/>
</dbReference>
<feature type="domain" description="RSE1/DDB1/CPSF1 second beta-propeller" evidence="2">
    <location>
        <begin position="413"/>
        <end position="762"/>
    </location>
</feature>
<accession>A0A0G4IY17</accession>
<dbReference type="GO" id="GO:0003676">
    <property type="term" value="F:nucleic acid binding"/>
    <property type="evidence" value="ECO:0007669"/>
    <property type="project" value="InterPro"/>
</dbReference>
<dbReference type="SUPFAM" id="SSF50978">
    <property type="entry name" value="WD40 repeat-like"/>
    <property type="match status" value="1"/>
</dbReference>
<dbReference type="OrthoDB" id="20774at2759"/>
<name>A0A0G4IY17_PLABS</name>
<dbReference type="InterPro" id="IPR050358">
    <property type="entry name" value="RSE1/DDB1/CFT1"/>
</dbReference>
<proteinExistence type="predicted"/>
<dbReference type="Gene3D" id="2.130.10.10">
    <property type="entry name" value="YVTN repeat-like/Quinoprotein amine dehydrogenase"/>
    <property type="match status" value="2"/>
</dbReference>
<dbReference type="InterPro" id="IPR058543">
    <property type="entry name" value="Beta-prop_RSE1/DDB1/CPSF1_2nd"/>
</dbReference>
<evidence type="ECO:0000259" key="1">
    <source>
        <dbReference type="Pfam" id="PF03178"/>
    </source>
</evidence>
<evidence type="ECO:0000313" key="3">
    <source>
        <dbReference type="EMBL" id="CEP00205.1"/>
    </source>
</evidence>
<dbReference type="STRING" id="37360.A0A0G4IY17"/>
<sequence length="1140" mass="121069">MVGYASTWAVKSLAKHGTALTALSLPGSFIAHVAEHDVDLLFADDETCELTPVQRLYMPAVILDACVVPPASVALLTHTHLTLFTLDSAGRVLAQRNDPVALPYAGTSQYAKPTRLMQSNHDGSLIAIASLESLLWFFSCRGPPFLVRLPGIPMAVSFTTPDVLIALVAVPDVNCCRAVVVDCGTSDVRVRTHSHCFMGDVLACLPLPARPSVVAVIDEVKVVLFDTVQGTPLSLFHMPRWATGGAEHRVAGPSPIVCAVSSRPVGGDHLVVSTESGLLYAIRVDDDEVDLVRLGVACPTRSIAWYSLPRAKLPGVVTTNATARVDVLYVPGDGCNGMSVAVLDWSATDCLVRLGCQHPCLSPITDHAMITPDCIAVASKLGKHGGVAIAGCGIGHRDCTERAVALGDDHERLIGLRRIWTLEQADQPVKTHRPDDTPCLVVCAFMQSTRVLVVDPEPSPIRIEDATEHWPVAQDTDTLDIAFVADGRLIQVHQKGMRIITADRTVHDWASPSPIVSASVAPSGLLALADYNCVALATVNDCNDQPVRVIGSVIATKSVVTTLQLLDGSQAQGQPGRMCSAAVSGSYGASPLIVTGCSDGSIGLCLAEGDGKGGFAIRPVVTLCGPANRSSSPEIGIESVCVMESDRHQRLSVVAGLRDGTLVRYTLKEHLTTLREGQGADALYDVHVIPFGCAPVRLVWLGPDAVMALSDTVAMLKAGSGTNVTFGKLSRTPGDPSVVNVTCAARFDQRRVVVATDTGIRVIQVAAYPPGWAPGFAVATLPDEVPLQSTPRRILHHASSGYLVVSCSDLVDGVKRSSLYLVDVERSTKISFGSFEAMETVQALIVWPTTTFGDLLVVGSACTSAVRGGPGRIRCYSIIVTDRDGDDSADSGILRSGCAPIRLVLEASMPAGPCLALSTIDSKLIATAGPQLHILDIVDSALHSMCHYASRDMILHADCLGLNLAICDERVGLQILCYDPDHSRLRVVSSDPAPRLTARAAFVDGNTCLASDKFGAVFVVTNRLPDDVQRPASSLITVATFDLGETVSKITRRGDGFILSTLSGSLFAVGSVSDSDGELMQRMQSQLLPPVRSTRVVDLDIIRAFLEGSLASRCDLLKDSPASAMDAYHALERVERQLIR</sequence>
<dbReference type="PANTHER" id="PTHR10644">
    <property type="entry name" value="DNA REPAIR/RNA PROCESSING CPSF FAMILY"/>
    <property type="match status" value="1"/>
</dbReference>
<dbReference type="Pfam" id="PF03178">
    <property type="entry name" value="CPSF_A"/>
    <property type="match status" value="1"/>
</dbReference>
<dbReference type="InterPro" id="IPR036322">
    <property type="entry name" value="WD40_repeat_dom_sf"/>
</dbReference>
<feature type="domain" description="RSE1/DDB1/CPSF1 C-terminal" evidence="1">
    <location>
        <begin position="817"/>
        <end position="1088"/>
    </location>
</feature>